<feature type="active site" description="Proton donor" evidence="8">
    <location>
        <position position="432"/>
    </location>
</feature>
<dbReference type="AlphaFoldDB" id="A0A4V2S6Q6"/>
<proteinExistence type="inferred from homology"/>
<keyword evidence="5 9" id="KW-0808">Transferase</keyword>
<evidence type="ECO:0000256" key="2">
    <source>
        <dbReference type="ARBA" id="ARBA00012636"/>
    </source>
</evidence>
<dbReference type="Gene3D" id="3.20.20.360">
    <property type="entry name" value="Malate synthase, domain 3"/>
    <property type="match status" value="1"/>
</dbReference>
<evidence type="ECO:0000256" key="5">
    <source>
        <dbReference type="ARBA" id="ARBA00022679"/>
    </source>
</evidence>
<comment type="catalytic activity">
    <reaction evidence="6 9">
        <text>glyoxylate + acetyl-CoA + H2O = (S)-malate + CoA + H(+)</text>
        <dbReference type="Rhea" id="RHEA:18181"/>
        <dbReference type="ChEBI" id="CHEBI:15377"/>
        <dbReference type="ChEBI" id="CHEBI:15378"/>
        <dbReference type="ChEBI" id="CHEBI:15589"/>
        <dbReference type="ChEBI" id="CHEBI:36655"/>
        <dbReference type="ChEBI" id="CHEBI:57287"/>
        <dbReference type="ChEBI" id="CHEBI:57288"/>
        <dbReference type="EC" id="2.3.3.9"/>
    </reaction>
</comment>
<comment type="similarity">
    <text evidence="1 9">Belongs to the malate synthase family.</text>
</comment>
<protein>
    <recommendedName>
        <fullName evidence="7 9">Malate synthase</fullName>
        <ecNumber evidence="2 9">2.3.3.9</ecNumber>
    </recommendedName>
</protein>
<feature type="active site" description="Proton acceptor" evidence="8">
    <location>
        <position position="148"/>
    </location>
</feature>
<feature type="domain" description="Malate synthase N-terminal" evidence="11">
    <location>
        <begin position="4"/>
        <end position="54"/>
    </location>
</feature>
<keyword evidence="14" id="KW-1185">Reference proteome</keyword>
<dbReference type="InterPro" id="IPR048356">
    <property type="entry name" value="MS_N"/>
</dbReference>
<dbReference type="InterPro" id="IPR006252">
    <property type="entry name" value="Malate_synthA"/>
</dbReference>
<dbReference type="PROSITE" id="PS00510">
    <property type="entry name" value="MALATE_SYNTHASE"/>
    <property type="match status" value="1"/>
</dbReference>
<keyword evidence="3 9" id="KW-0329">Glyoxylate bypass</keyword>
<dbReference type="PANTHER" id="PTHR42902">
    <property type="entry name" value="MALATE SYNTHASE"/>
    <property type="match status" value="1"/>
</dbReference>
<dbReference type="NCBIfam" id="TIGR01344">
    <property type="entry name" value="malate_syn_A"/>
    <property type="match status" value="1"/>
</dbReference>
<dbReference type="InterPro" id="IPR048355">
    <property type="entry name" value="MS_C"/>
</dbReference>
<dbReference type="PIRSF" id="PIRSF001363">
    <property type="entry name" value="Malate_synth"/>
    <property type="match status" value="1"/>
</dbReference>
<evidence type="ECO:0000256" key="7">
    <source>
        <dbReference type="ARBA" id="ARBA00068441"/>
    </source>
</evidence>
<comment type="pathway">
    <text evidence="9">Carbohydrate metabolism; glyoxylate cycle; (S)-malate from isocitrate: step 2/2.</text>
</comment>
<sequence>MSEKDRILTPEAVAFVAGLHRAFGTRRDELLAARATRRAEAARTGWLDFLPDTEAVRAGDWRVAEAPADLADRRVEITGPTERKMAINALNSGAKVWLADLEDANTPHWDNVIGGQANLYDAVRGTISLSTPDKEYSLKGEPAVIVMRPRGWHLDERHLEFEGRPAVGALVDFGLYFFHNARALLDKGSGPYFYLPKMESHLEARLWNDVFTHAQAELGIPYGTVRATVLIETIPAAFEMEEILYELRDHASGLNAGRWDYLFSLIKYFRDAGARFVLPDRNAVTMTAPFMRAYTELLVHTCHKRGAFAMGGMAAFIPNRRDPEVTAQALDKVRADKSREASDGFDGSWVAHPDLVPVCREVFDGVLGDRPNQLERTRDDVKVSADDLLDVAATPGSATAAGLRAAVDVGVRYIASWLSGNGAAAIHNLMEDAATAEISRAQVWQWVRNSVVLDDGKTVTAELVREVLGETKRDLTGLARLDQAAELFDQVALDENFVDFLTVPAYEKIT</sequence>
<dbReference type="GO" id="GO:0006099">
    <property type="term" value="P:tricarboxylic acid cycle"/>
    <property type="evidence" value="ECO:0007669"/>
    <property type="project" value="UniProtKB-KW"/>
</dbReference>
<dbReference type="InterPro" id="IPR044856">
    <property type="entry name" value="Malate_synth_C_sf"/>
</dbReference>
<dbReference type="EMBL" id="SLWS01000006">
    <property type="protein sequence ID" value="TCO56980.1"/>
    <property type="molecule type" value="Genomic_DNA"/>
</dbReference>
<evidence type="ECO:0000256" key="1">
    <source>
        <dbReference type="ARBA" id="ARBA00006394"/>
    </source>
</evidence>
<dbReference type="FunFam" id="3.20.20.360:FF:000001">
    <property type="entry name" value="Malate synthase"/>
    <property type="match status" value="1"/>
</dbReference>
<dbReference type="Proteomes" id="UP000295680">
    <property type="component" value="Unassembled WGS sequence"/>
</dbReference>
<gene>
    <name evidence="13" type="ORF">EV192_106455</name>
</gene>
<evidence type="ECO:0000256" key="6">
    <source>
        <dbReference type="ARBA" id="ARBA00047918"/>
    </source>
</evidence>
<dbReference type="RefSeq" id="WP_243727119.1">
    <property type="nucleotide sequence ID" value="NZ_SLWS01000006.1"/>
</dbReference>
<evidence type="ECO:0000313" key="13">
    <source>
        <dbReference type="EMBL" id="TCO56980.1"/>
    </source>
</evidence>
<organism evidence="13 14">
    <name type="scientific">Actinocrispum wychmicini</name>
    <dbReference type="NCBI Taxonomy" id="1213861"/>
    <lineage>
        <taxon>Bacteria</taxon>
        <taxon>Bacillati</taxon>
        <taxon>Actinomycetota</taxon>
        <taxon>Actinomycetes</taxon>
        <taxon>Pseudonocardiales</taxon>
        <taxon>Pseudonocardiaceae</taxon>
        <taxon>Actinocrispum</taxon>
    </lineage>
</organism>
<dbReference type="InterPro" id="IPR019830">
    <property type="entry name" value="Malate_synthase_CS"/>
</dbReference>
<accession>A0A4V2S6Q6</accession>
<keyword evidence="4 9" id="KW-0816">Tricarboxylic acid cycle</keyword>
<dbReference type="GO" id="GO:0004474">
    <property type="term" value="F:malate synthase activity"/>
    <property type="evidence" value="ECO:0007669"/>
    <property type="project" value="UniProtKB-EC"/>
</dbReference>
<dbReference type="SUPFAM" id="SSF51645">
    <property type="entry name" value="Malate synthase G"/>
    <property type="match status" value="1"/>
</dbReference>
<name>A0A4V2S6Q6_9PSEU</name>
<dbReference type="Gene3D" id="1.20.1220.12">
    <property type="entry name" value="Malate synthase, domain III"/>
    <property type="match status" value="1"/>
</dbReference>
<evidence type="ECO:0000259" key="12">
    <source>
        <dbReference type="Pfam" id="PF20659"/>
    </source>
</evidence>
<dbReference type="GO" id="GO:0006097">
    <property type="term" value="P:glyoxylate cycle"/>
    <property type="evidence" value="ECO:0007669"/>
    <property type="project" value="UniProtKB-UniPathway"/>
</dbReference>
<evidence type="ECO:0000256" key="3">
    <source>
        <dbReference type="ARBA" id="ARBA00022435"/>
    </source>
</evidence>
<feature type="domain" description="Malate synthase TIM barrel" evidence="10">
    <location>
        <begin position="145"/>
        <end position="390"/>
    </location>
</feature>
<dbReference type="Pfam" id="PF20656">
    <property type="entry name" value="MS_N"/>
    <property type="match status" value="1"/>
</dbReference>
<dbReference type="GO" id="GO:0005737">
    <property type="term" value="C:cytoplasm"/>
    <property type="evidence" value="ECO:0007669"/>
    <property type="project" value="TreeGrafter"/>
</dbReference>
<dbReference type="Pfam" id="PF01274">
    <property type="entry name" value="MS_TIM-barrel"/>
    <property type="match status" value="1"/>
</dbReference>
<dbReference type="Pfam" id="PF20659">
    <property type="entry name" value="MS_C"/>
    <property type="match status" value="1"/>
</dbReference>
<dbReference type="InterPro" id="IPR011076">
    <property type="entry name" value="Malate_synth_sf"/>
</dbReference>
<feature type="domain" description="Malate synthase C-terminal" evidence="12">
    <location>
        <begin position="398"/>
        <end position="509"/>
    </location>
</feature>
<evidence type="ECO:0000259" key="11">
    <source>
        <dbReference type="Pfam" id="PF20656"/>
    </source>
</evidence>
<evidence type="ECO:0000256" key="4">
    <source>
        <dbReference type="ARBA" id="ARBA00022532"/>
    </source>
</evidence>
<comment type="caution">
    <text evidence="13">The sequence shown here is derived from an EMBL/GenBank/DDBJ whole genome shotgun (WGS) entry which is preliminary data.</text>
</comment>
<evidence type="ECO:0000256" key="8">
    <source>
        <dbReference type="PIRSR" id="PIRSR001363-1"/>
    </source>
</evidence>
<dbReference type="EC" id="2.3.3.9" evidence="2 9"/>
<dbReference type="InterPro" id="IPR001465">
    <property type="entry name" value="Malate_synthase_TIM"/>
</dbReference>
<dbReference type="PANTHER" id="PTHR42902:SF1">
    <property type="entry name" value="MALATE SYNTHASE 1-RELATED"/>
    <property type="match status" value="1"/>
</dbReference>
<evidence type="ECO:0000259" key="10">
    <source>
        <dbReference type="Pfam" id="PF01274"/>
    </source>
</evidence>
<evidence type="ECO:0000256" key="9">
    <source>
        <dbReference type="RuleBase" id="RU000555"/>
    </source>
</evidence>
<evidence type="ECO:0000313" key="14">
    <source>
        <dbReference type="Proteomes" id="UP000295680"/>
    </source>
</evidence>
<dbReference type="UniPathway" id="UPA00703">
    <property type="reaction ID" value="UER00720"/>
</dbReference>
<dbReference type="FunFam" id="1.20.1220.12:FF:000001">
    <property type="entry name" value="Malate synthase"/>
    <property type="match status" value="1"/>
</dbReference>
<dbReference type="CDD" id="cd00727">
    <property type="entry name" value="malate_synt_A"/>
    <property type="match status" value="1"/>
</dbReference>
<reference evidence="13 14" key="1">
    <citation type="submission" date="2019-03" db="EMBL/GenBank/DDBJ databases">
        <title>Genomic Encyclopedia of Type Strains, Phase IV (KMG-IV): sequencing the most valuable type-strain genomes for metagenomic binning, comparative biology and taxonomic classification.</title>
        <authorList>
            <person name="Goeker M."/>
        </authorList>
    </citation>
    <scope>NUCLEOTIDE SEQUENCE [LARGE SCALE GENOMIC DNA]</scope>
    <source>
        <strain evidence="13 14">DSM 45934</strain>
    </source>
</reference>
<dbReference type="InterPro" id="IPR046363">
    <property type="entry name" value="MS_N_TIM-barrel_dom"/>
</dbReference>